<dbReference type="Proteomes" id="UP001500620">
    <property type="component" value="Unassembled WGS sequence"/>
</dbReference>
<comment type="similarity">
    <text evidence="1">Belongs to the AfsR/DnrI/RedD regulatory family.</text>
</comment>
<keyword evidence="3" id="KW-0238">DNA-binding</keyword>
<dbReference type="InterPro" id="IPR041664">
    <property type="entry name" value="AAA_16"/>
</dbReference>
<feature type="domain" description="Bacterial transcriptional activator" evidence="6">
    <location>
        <begin position="92"/>
        <end position="236"/>
    </location>
</feature>
<dbReference type="InterPro" id="IPR051677">
    <property type="entry name" value="AfsR-DnrI-RedD_regulator"/>
</dbReference>
<dbReference type="InterPro" id="IPR036388">
    <property type="entry name" value="WH-like_DNA-bd_sf"/>
</dbReference>
<dbReference type="PANTHER" id="PTHR35807">
    <property type="entry name" value="TRANSCRIPTIONAL REGULATOR REDD-RELATED"/>
    <property type="match status" value="1"/>
</dbReference>
<accession>A0ABP8DEP7</accession>
<evidence type="ECO:0000256" key="2">
    <source>
        <dbReference type="ARBA" id="ARBA00023015"/>
    </source>
</evidence>
<dbReference type="InterPro" id="IPR011990">
    <property type="entry name" value="TPR-like_helical_dom_sf"/>
</dbReference>
<dbReference type="Pfam" id="PF13191">
    <property type="entry name" value="AAA_16"/>
    <property type="match status" value="1"/>
</dbReference>
<evidence type="ECO:0000256" key="3">
    <source>
        <dbReference type="ARBA" id="ARBA00023125"/>
    </source>
</evidence>
<dbReference type="SUPFAM" id="SSF46894">
    <property type="entry name" value="C-terminal effector domain of the bipartite response regulators"/>
    <property type="match status" value="1"/>
</dbReference>
<name>A0ABP8DEP7_9ACTN</name>
<gene>
    <name evidence="7" type="ORF">GCM10022255_058100</name>
</gene>
<evidence type="ECO:0000259" key="6">
    <source>
        <dbReference type="SMART" id="SM01043"/>
    </source>
</evidence>
<dbReference type="CDD" id="cd15831">
    <property type="entry name" value="BTAD"/>
    <property type="match status" value="1"/>
</dbReference>
<dbReference type="InterPro" id="IPR027417">
    <property type="entry name" value="P-loop_NTPase"/>
</dbReference>
<protein>
    <recommendedName>
        <fullName evidence="9">SARP family transcriptional regulator</fullName>
    </recommendedName>
</protein>
<keyword evidence="2" id="KW-0805">Transcription regulation</keyword>
<dbReference type="RefSeq" id="WP_345131274.1">
    <property type="nucleotide sequence ID" value="NZ_BAABAT010000017.1"/>
</dbReference>
<dbReference type="InterPro" id="IPR005158">
    <property type="entry name" value="BTAD"/>
</dbReference>
<evidence type="ECO:0000256" key="1">
    <source>
        <dbReference type="ARBA" id="ARBA00005820"/>
    </source>
</evidence>
<sequence length="933" mass="100411">MEFGILGPLAVSDGGRAVVVSGLRAQRALAGLIVHAGQVVSIETLVDYVWDEPPPTARQQIHTVVYRLRRQLGEALYTDVAGYRLDLKAARLDAAEFAVAVQRGRGLIAADDLAGGARELRRALEMWRGRAFEGVPGERIGTHATRLEEERLAAFEECAEAELELKQHRTLIPQLQALAAEQPLREGLATLLVTALARDGRQADAIRHYHAVVGTLRDELGVEPGHRLQAAYLATLRDTDRPVRTPTRQLPRAPRRLVGREDELRRLVNLDSDRRVVVVDGMAGVGKTALVLTAAHALAEDFADLQLHIDLQGHSDKAPVEPHEALGVLLRRLGLRPPDDPDERGELWREHLLGRRGVIVLDNAGGAAQVEPLLPHGSPSVVLVTSRTRLAPIDGAVGLSLEPLAAAAGVALLRETTDERVDADPAAASAVVGMCGGLPLAIRLVGHRLHHRPRWTVGMLSHELASAELTPIDVSAEKLSVAAAFDVSYRQLDEPDRRLFRRLGLHPPGAFAAEPAAALAGMGAGEARRRLEDLVEVNLVQADAPGRYRLHDLLRAYAGSLVDDDERGPAIERMIEYYRAALEAAGQHLEIMRGASKATMRAAESALWVGEHWSVIVALTELAAQLGAHRQALALARLAGPSARVFGFNSDALRLVELVRPAVVALGDDPLAAMASRQAAGNFLQAGRYADCRAALESAEGIYRRLGDERRVREMQVHMVTLLWHEGRPAEALELGRRVAAAAEAAGEERCRQGALSEAAAAAYQLGRYELARDLLERVATRIDSRATISITLALGWLGKVRLALGDPGPAGALLIWAIRLKLQHGNLGGAAEALADYGRAVAAGGDAEAGLRYVRAAAEQAHRLGDAYFGAIIDNDLGEMLTSLGRGAEAVEHHERVLRRGEARPYERARAQAGIEAATNGTTQGADDVTFG</sequence>
<dbReference type="InterPro" id="IPR016032">
    <property type="entry name" value="Sig_transdc_resp-reg_C-effctor"/>
</dbReference>
<dbReference type="SMART" id="SM01043">
    <property type="entry name" value="BTAD"/>
    <property type="match status" value="1"/>
</dbReference>
<comment type="caution">
    <text evidence="7">The sequence shown here is derived from an EMBL/GenBank/DDBJ whole genome shotgun (WGS) entry which is preliminary data.</text>
</comment>
<dbReference type="Gene3D" id="1.25.40.10">
    <property type="entry name" value="Tetratricopeptide repeat domain"/>
    <property type="match status" value="2"/>
</dbReference>
<proteinExistence type="inferred from homology"/>
<dbReference type="Pfam" id="PF00486">
    <property type="entry name" value="Trans_reg_C"/>
    <property type="match status" value="1"/>
</dbReference>
<evidence type="ECO:0000313" key="8">
    <source>
        <dbReference type="Proteomes" id="UP001500620"/>
    </source>
</evidence>
<keyword evidence="8" id="KW-1185">Reference proteome</keyword>
<dbReference type="SUPFAM" id="SSF52540">
    <property type="entry name" value="P-loop containing nucleoside triphosphate hydrolases"/>
    <property type="match status" value="1"/>
</dbReference>
<dbReference type="EMBL" id="BAABAT010000017">
    <property type="protein sequence ID" value="GAA4254220.1"/>
    <property type="molecule type" value="Genomic_DNA"/>
</dbReference>
<evidence type="ECO:0000259" key="5">
    <source>
        <dbReference type="SMART" id="SM00862"/>
    </source>
</evidence>
<dbReference type="SUPFAM" id="SSF48452">
    <property type="entry name" value="TPR-like"/>
    <property type="match status" value="3"/>
</dbReference>
<evidence type="ECO:0000313" key="7">
    <source>
        <dbReference type="EMBL" id="GAA4254220.1"/>
    </source>
</evidence>
<feature type="domain" description="OmpR/PhoB-type" evidence="5">
    <location>
        <begin position="15"/>
        <end position="85"/>
    </location>
</feature>
<reference evidence="8" key="1">
    <citation type="journal article" date="2019" name="Int. J. Syst. Evol. Microbiol.">
        <title>The Global Catalogue of Microorganisms (GCM) 10K type strain sequencing project: providing services to taxonomists for standard genome sequencing and annotation.</title>
        <authorList>
            <consortium name="The Broad Institute Genomics Platform"/>
            <consortium name="The Broad Institute Genome Sequencing Center for Infectious Disease"/>
            <person name="Wu L."/>
            <person name="Ma J."/>
        </authorList>
    </citation>
    <scope>NUCLEOTIDE SEQUENCE [LARGE SCALE GENOMIC DNA]</scope>
    <source>
        <strain evidence="8">JCM 17441</strain>
    </source>
</reference>
<dbReference type="PANTHER" id="PTHR35807:SF1">
    <property type="entry name" value="TRANSCRIPTIONAL REGULATOR REDD"/>
    <property type="match status" value="1"/>
</dbReference>
<evidence type="ECO:0008006" key="9">
    <source>
        <dbReference type="Google" id="ProtNLM"/>
    </source>
</evidence>
<dbReference type="Gene3D" id="1.10.10.10">
    <property type="entry name" value="Winged helix-like DNA-binding domain superfamily/Winged helix DNA-binding domain"/>
    <property type="match status" value="2"/>
</dbReference>
<evidence type="ECO:0000256" key="4">
    <source>
        <dbReference type="ARBA" id="ARBA00023163"/>
    </source>
</evidence>
<dbReference type="SMART" id="SM00862">
    <property type="entry name" value="Trans_reg_C"/>
    <property type="match status" value="1"/>
</dbReference>
<dbReference type="InterPro" id="IPR001867">
    <property type="entry name" value="OmpR/PhoB-type_DNA-bd"/>
</dbReference>
<organism evidence="7 8">
    <name type="scientific">Dactylosporangium darangshiense</name>
    <dbReference type="NCBI Taxonomy" id="579108"/>
    <lineage>
        <taxon>Bacteria</taxon>
        <taxon>Bacillati</taxon>
        <taxon>Actinomycetota</taxon>
        <taxon>Actinomycetes</taxon>
        <taxon>Micromonosporales</taxon>
        <taxon>Micromonosporaceae</taxon>
        <taxon>Dactylosporangium</taxon>
    </lineage>
</organism>
<keyword evidence="4" id="KW-0804">Transcription</keyword>
<dbReference type="PRINTS" id="PR00364">
    <property type="entry name" value="DISEASERSIST"/>
</dbReference>
<dbReference type="Pfam" id="PF03704">
    <property type="entry name" value="BTAD"/>
    <property type="match status" value="1"/>
</dbReference>